<dbReference type="InterPro" id="IPR051944">
    <property type="entry name" value="BEACH_domain_protein"/>
</dbReference>
<dbReference type="InterPro" id="IPR013320">
    <property type="entry name" value="ConA-like_dom_sf"/>
</dbReference>
<proteinExistence type="predicted"/>
<protein>
    <submittedName>
        <fullName evidence="3">Beige/beach protein-related (inferred by orthology to a S. mansoni protein)</fullName>
    </submittedName>
</protein>
<dbReference type="WBParaSite" id="ASIM_0000035901-mRNA-1">
    <property type="protein sequence ID" value="ASIM_0000035901-mRNA-1"/>
    <property type="gene ID" value="ASIM_0000035901"/>
</dbReference>
<organism evidence="3">
    <name type="scientific">Anisakis simplex</name>
    <name type="common">Herring worm</name>
    <dbReference type="NCBI Taxonomy" id="6269"/>
    <lineage>
        <taxon>Eukaryota</taxon>
        <taxon>Metazoa</taxon>
        <taxon>Ecdysozoa</taxon>
        <taxon>Nematoda</taxon>
        <taxon>Chromadorea</taxon>
        <taxon>Rhabditida</taxon>
        <taxon>Spirurina</taxon>
        <taxon>Ascaridomorpha</taxon>
        <taxon>Ascaridoidea</taxon>
        <taxon>Anisakidae</taxon>
        <taxon>Anisakis</taxon>
        <taxon>Anisakis simplex complex</taxon>
    </lineage>
</organism>
<dbReference type="SUPFAM" id="SSF49899">
    <property type="entry name" value="Concanavalin A-like lectins/glucanases"/>
    <property type="match status" value="1"/>
</dbReference>
<sequence length="1290" mass="142874">LCFWFICIVQLSSIDRSLLICTSESDKAGGDLEKDCAELNSDDLVRVALADVICTRQWTHLAIVLTRSVLKHSQVSVYVNGRLHCSQKLHYVVQNVGGAATHLASTSAVHAIVGTPPNCRLLSRLHFKIASFFIFEEPLSADAIQRIYRLEPHYVGNFQTADSDGTPLVSEERICLALSAVADTELNVARIGSMYSKADAAFIAPFLGVSLHDHNTPLRVLFNTVSHAPGPARSFGAVLLGYLGMRTFAPLPVTRLLESVGGVSCLFGLLAMATDSQELYASLKALAAAVKTDKSISTYLNATRSYQTLAMLLEEKIELLNSHILHLILSLVGTVDTSRDTVAIPNIQTFEDLLCDVDVWRNVNADLSRLLYEHFYDQQRENLNIVRRSSLPSRLMIRLFDSPQAIFAVNDVVFNLIAAIIQPPSDSNSLLKLGQLLAATLPSSSADQCEEEYPLSIPDLQTALFKQKCTIAGTDSEIDRTLYLIYIRNRILNILANTLAHSSPSNNLQMSEQIIRVLGFDWALALFSPGVHKGTVVIGLRILLSLLRHEHLLSKFREGSANGGWLTDADSVVRNRAAVLLGFSVAAHGGTVGAHIDINPELSECSGFTALEHLLCSHSDKPQCYLAMLALLVGQPVANMTLIDDFSLDLIWSHVFGLSLSSSVSEAISRAQLCPEAIIPLLSMVRSCVHGALTQSSPQQVGQSYHQKFFMNSSFYAFRLSRTYCCNIFNSTIFPFSFNCRLIEIIRKTNNGHDTTNSDAENGLPSVTTNNEAQMQQQQQQRFAATVIQMLTFLYQNSLELCNVCHTDEFIVRLFSVLVPQQLGVVTTQSTTTHTQNPQQQPQPQQQMAITPTTSIAHSVLENACCRSVLDLLKRILCEDVSLSHSGRPDSLVDALIENVPECGPAKRFHSIILSEILTLCMEHMIATDVLLGSSRTATSAATNSSTTPVSPTLLLSNFAYFASRVVDCLWSALYVGEPMRVLDFLFKGIALGRRTDWRSSSPSDALLHTLDRAILYLLSRPIDTSQVQMCILDTLCEVVANRAIVLSPTHNDPLFFGALTHLLFMLSVTPDILPSERQQSQLDNGSAQVALCASRVWQEVCNAKRNILEDIFKRGFVCELNAARALLSHAASLQWLAFVDAQKITKVASGLQRLTSRKTLSTSSSTSMCASVWRPPNISTEVVHMWIRVHTSLIRELVRAQCVRYHEWHSHVQKWCLQEWHALEAELTRERGLWGPQIGSSLDKFALDTTEGPCRIRRKLIPNPTFYHQYPYRPHLDLPESVSFTSSLF</sequence>
<evidence type="ECO:0000313" key="3">
    <source>
        <dbReference type="WBParaSite" id="ASIM_0000035901-mRNA-1"/>
    </source>
</evidence>
<evidence type="ECO:0000256" key="1">
    <source>
        <dbReference type="ARBA" id="ARBA00022574"/>
    </source>
</evidence>
<feature type="chain" id="PRO_5005657539" evidence="2">
    <location>
        <begin position="20"/>
        <end position="1290"/>
    </location>
</feature>
<keyword evidence="2" id="KW-0732">Signal</keyword>
<dbReference type="Gene3D" id="2.60.120.200">
    <property type="match status" value="1"/>
</dbReference>
<keyword evidence="1" id="KW-0853">WD repeat</keyword>
<name>A0A0M3IYN0_ANISI</name>
<feature type="signal peptide" evidence="2">
    <location>
        <begin position="1"/>
        <end position="19"/>
    </location>
</feature>
<evidence type="ECO:0000256" key="2">
    <source>
        <dbReference type="SAM" id="SignalP"/>
    </source>
</evidence>
<accession>A0A0M3IYN0</accession>
<dbReference type="PANTHER" id="PTHR46108:SF4">
    <property type="entry name" value="BLUE CHEESE"/>
    <property type="match status" value="1"/>
</dbReference>
<reference evidence="3" key="1">
    <citation type="submission" date="2017-02" db="UniProtKB">
        <authorList>
            <consortium name="WormBaseParasite"/>
        </authorList>
    </citation>
    <scope>IDENTIFICATION</scope>
</reference>
<dbReference type="PANTHER" id="PTHR46108">
    <property type="entry name" value="BLUE CHEESE"/>
    <property type="match status" value="1"/>
</dbReference>